<name>A0AAD4GG51_BOLED</name>
<feature type="compositionally biased region" description="Acidic residues" evidence="1">
    <location>
        <begin position="94"/>
        <end position="107"/>
    </location>
</feature>
<sequence length="387" mass="43148">VIQWRASCSLSTIWQRWGRAARNRDKQGMAILFAEKEYFDDVRETKRQHQEARKRKAKLSPMIQIRATKYRLCDGGSGSVIPHAVAGASQAEDMGSEDEEGNEESGDVDASAPTGTLCEKELRKMMKPKQEGKGSRARRGRRDLDPAMDCLINAHLRPGFLCRRRVFDLHFDNAASTDHRGCDPSNKDCQRCAPTSPSLCCDIHHPDASTFIQITSSSSKAPTRSRLTKFTMGPKEFELSEALEDWRERKMEQVHGKTHLNDIGPAIIMPDGVLDRIVDSTHFFKIKTVDDLSRETRWSKASQYGAEVITIIHTTIPLPTPSAVFVTMPLQPRQSLQLAAPLFPPDAMPTVVPSDDVTATTAGKKNKCSACGVEGHNKRNRICTKHP</sequence>
<feature type="non-terminal residue" evidence="2">
    <location>
        <position position="387"/>
    </location>
</feature>
<protein>
    <submittedName>
        <fullName evidence="2">Uncharacterized protein</fullName>
    </submittedName>
</protein>
<dbReference type="InterPro" id="IPR027417">
    <property type="entry name" value="P-loop_NTPase"/>
</dbReference>
<proteinExistence type="predicted"/>
<accession>A0AAD4GG51</accession>
<reference evidence="2" key="1">
    <citation type="submission" date="2019-10" db="EMBL/GenBank/DDBJ databases">
        <authorList>
            <consortium name="DOE Joint Genome Institute"/>
            <person name="Kuo A."/>
            <person name="Miyauchi S."/>
            <person name="Kiss E."/>
            <person name="Drula E."/>
            <person name="Kohler A."/>
            <person name="Sanchez-Garcia M."/>
            <person name="Andreopoulos B."/>
            <person name="Barry K.W."/>
            <person name="Bonito G."/>
            <person name="Buee M."/>
            <person name="Carver A."/>
            <person name="Chen C."/>
            <person name="Cichocki N."/>
            <person name="Clum A."/>
            <person name="Culley D."/>
            <person name="Crous P.W."/>
            <person name="Fauchery L."/>
            <person name="Girlanda M."/>
            <person name="Hayes R."/>
            <person name="Keri Z."/>
            <person name="LaButti K."/>
            <person name="Lipzen A."/>
            <person name="Lombard V."/>
            <person name="Magnuson J."/>
            <person name="Maillard F."/>
            <person name="Morin E."/>
            <person name="Murat C."/>
            <person name="Nolan M."/>
            <person name="Ohm R."/>
            <person name="Pangilinan J."/>
            <person name="Pereira M."/>
            <person name="Perotto S."/>
            <person name="Peter M."/>
            <person name="Riley R."/>
            <person name="Sitrit Y."/>
            <person name="Stielow B."/>
            <person name="Szollosi G."/>
            <person name="Zifcakova L."/>
            <person name="Stursova M."/>
            <person name="Spatafora J.W."/>
            <person name="Tedersoo L."/>
            <person name="Vaario L.-M."/>
            <person name="Yamada A."/>
            <person name="Yan M."/>
            <person name="Wang P."/>
            <person name="Xu J."/>
            <person name="Bruns T."/>
            <person name="Baldrian P."/>
            <person name="Vilgalys R."/>
            <person name="Henrissat B."/>
            <person name="Grigoriev I.V."/>
            <person name="Hibbett D."/>
            <person name="Nagy L.G."/>
            <person name="Martin F.M."/>
        </authorList>
    </citation>
    <scope>NUCLEOTIDE SEQUENCE</scope>
    <source>
        <strain evidence="2">BED1</strain>
    </source>
</reference>
<dbReference type="AlphaFoldDB" id="A0AAD4GG51"/>
<comment type="caution">
    <text evidence="2">The sequence shown here is derived from an EMBL/GenBank/DDBJ whole genome shotgun (WGS) entry which is preliminary data.</text>
</comment>
<gene>
    <name evidence="2" type="ORF">L210DRAFT_3313215</name>
</gene>
<keyword evidence="3" id="KW-1185">Reference proteome</keyword>
<dbReference type="Proteomes" id="UP001194468">
    <property type="component" value="Unassembled WGS sequence"/>
</dbReference>
<evidence type="ECO:0000313" key="2">
    <source>
        <dbReference type="EMBL" id="KAF8443000.1"/>
    </source>
</evidence>
<evidence type="ECO:0000313" key="3">
    <source>
        <dbReference type="Proteomes" id="UP001194468"/>
    </source>
</evidence>
<feature type="region of interest" description="Disordered" evidence="1">
    <location>
        <begin position="88"/>
        <end position="115"/>
    </location>
</feature>
<evidence type="ECO:0000256" key="1">
    <source>
        <dbReference type="SAM" id="MobiDB-lite"/>
    </source>
</evidence>
<feature type="non-terminal residue" evidence="2">
    <location>
        <position position="1"/>
    </location>
</feature>
<organism evidence="2 3">
    <name type="scientific">Boletus edulis BED1</name>
    <dbReference type="NCBI Taxonomy" id="1328754"/>
    <lineage>
        <taxon>Eukaryota</taxon>
        <taxon>Fungi</taxon>
        <taxon>Dikarya</taxon>
        <taxon>Basidiomycota</taxon>
        <taxon>Agaricomycotina</taxon>
        <taxon>Agaricomycetes</taxon>
        <taxon>Agaricomycetidae</taxon>
        <taxon>Boletales</taxon>
        <taxon>Boletineae</taxon>
        <taxon>Boletaceae</taxon>
        <taxon>Boletoideae</taxon>
        <taxon>Boletus</taxon>
    </lineage>
</organism>
<dbReference type="Gene3D" id="3.40.50.300">
    <property type="entry name" value="P-loop containing nucleotide triphosphate hydrolases"/>
    <property type="match status" value="1"/>
</dbReference>
<reference evidence="2" key="2">
    <citation type="journal article" date="2020" name="Nat. Commun.">
        <title>Large-scale genome sequencing of mycorrhizal fungi provides insights into the early evolution of symbiotic traits.</title>
        <authorList>
            <person name="Miyauchi S."/>
            <person name="Kiss E."/>
            <person name="Kuo A."/>
            <person name="Drula E."/>
            <person name="Kohler A."/>
            <person name="Sanchez-Garcia M."/>
            <person name="Morin E."/>
            <person name="Andreopoulos B."/>
            <person name="Barry K.W."/>
            <person name="Bonito G."/>
            <person name="Buee M."/>
            <person name="Carver A."/>
            <person name="Chen C."/>
            <person name="Cichocki N."/>
            <person name="Clum A."/>
            <person name="Culley D."/>
            <person name="Crous P.W."/>
            <person name="Fauchery L."/>
            <person name="Girlanda M."/>
            <person name="Hayes R.D."/>
            <person name="Keri Z."/>
            <person name="LaButti K."/>
            <person name="Lipzen A."/>
            <person name="Lombard V."/>
            <person name="Magnuson J."/>
            <person name="Maillard F."/>
            <person name="Murat C."/>
            <person name="Nolan M."/>
            <person name="Ohm R.A."/>
            <person name="Pangilinan J."/>
            <person name="Pereira M.F."/>
            <person name="Perotto S."/>
            <person name="Peter M."/>
            <person name="Pfister S."/>
            <person name="Riley R."/>
            <person name="Sitrit Y."/>
            <person name="Stielow J.B."/>
            <person name="Szollosi G."/>
            <person name="Zifcakova L."/>
            <person name="Stursova M."/>
            <person name="Spatafora J.W."/>
            <person name="Tedersoo L."/>
            <person name="Vaario L.M."/>
            <person name="Yamada A."/>
            <person name="Yan M."/>
            <person name="Wang P."/>
            <person name="Xu J."/>
            <person name="Bruns T."/>
            <person name="Baldrian P."/>
            <person name="Vilgalys R."/>
            <person name="Dunand C."/>
            <person name="Henrissat B."/>
            <person name="Grigoriev I.V."/>
            <person name="Hibbett D."/>
            <person name="Nagy L.G."/>
            <person name="Martin F.M."/>
        </authorList>
    </citation>
    <scope>NUCLEOTIDE SEQUENCE</scope>
    <source>
        <strain evidence="2">BED1</strain>
    </source>
</reference>
<dbReference type="EMBL" id="WHUW01000008">
    <property type="protein sequence ID" value="KAF8443000.1"/>
    <property type="molecule type" value="Genomic_DNA"/>
</dbReference>